<dbReference type="KEGG" id="sedi:EBB79_02255"/>
<feature type="transmembrane region" description="Helical" evidence="5">
    <location>
        <begin position="35"/>
        <end position="53"/>
    </location>
</feature>
<gene>
    <name evidence="7" type="ORF">EBB79_02255</name>
</gene>
<dbReference type="OrthoDB" id="5293641at2"/>
<keyword evidence="3 5" id="KW-1133">Transmembrane helix</keyword>
<keyword evidence="4 5" id="KW-0472">Membrane</keyword>
<protein>
    <recommendedName>
        <fullName evidence="6">NnrU domain-containing protein</fullName>
    </recommendedName>
</protein>
<feature type="transmembrane region" description="Helical" evidence="5">
    <location>
        <begin position="155"/>
        <end position="175"/>
    </location>
</feature>
<evidence type="ECO:0000259" key="6">
    <source>
        <dbReference type="Pfam" id="PF07298"/>
    </source>
</evidence>
<reference evidence="7 8" key="1">
    <citation type="submission" date="2018-10" db="EMBL/GenBank/DDBJ databases">
        <title>Parasedimentitalea marina sp. nov., a psychrophilic bacterium isolated from deep seawater of the New Britain Trench.</title>
        <authorList>
            <person name="Cao J."/>
        </authorList>
    </citation>
    <scope>NUCLEOTIDE SEQUENCE [LARGE SCALE GENOMIC DNA]</scope>
    <source>
        <strain evidence="7 8">W43</strain>
    </source>
</reference>
<sequence length="182" mass="19685">MTLLVLGILLWIAAHLFKRVAPDMRASMGDKGKGLVALALVGSIVLMVLGYRSMDFIPVWEPAPFLNHINNLAVLIALYFTSPGPSKGAIFYKMRHPMLIGFKLWAAAHLLVNGDLASIILFGGLLAWGVIEVIVINRSEPNWTPNPKGTIAKDAMFFAISILLLAVIGYVHGLIGPSPFPG</sequence>
<dbReference type="Proteomes" id="UP000283063">
    <property type="component" value="Chromosome"/>
</dbReference>
<evidence type="ECO:0000256" key="2">
    <source>
        <dbReference type="ARBA" id="ARBA00022692"/>
    </source>
</evidence>
<dbReference type="GO" id="GO:0016020">
    <property type="term" value="C:membrane"/>
    <property type="evidence" value="ECO:0007669"/>
    <property type="project" value="UniProtKB-SubCell"/>
</dbReference>
<evidence type="ECO:0000256" key="1">
    <source>
        <dbReference type="ARBA" id="ARBA00004141"/>
    </source>
</evidence>
<name>A0A3T0MYJ4_9RHOB</name>
<organism evidence="7 8">
    <name type="scientific">Parasedimentitalea marina</name>
    <dbReference type="NCBI Taxonomy" id="2483033"/>
    <lineage>
        <taxon>Bacteria</taxon>
        <taxon>Pseudomonadati</taxon>
        <taxon>Pseudomonadota</taxon>
        <taxon>Alphaproteobacteria</taxon>
        <taxon>Rhodobacterales</taxon>
        <taxon>Paracoccaceae</taxon>
        <taxon>Parasedimentitalea</taxon>
    </lineage>
</organism>
<comment type="subcellular location">
    <subcellularLocation>
        <location evidence="1">Membrane</location>
        <topology evidence="1">Multi-pass membrane protein</topology>
    </subcellularLocation>
</comment>
<evidence type="ECO:0000256" key="4">
    <source>
        <dbReference type="ARBA" id="ARBA00023136"/>
    </source>
</evidence>
<feature type="domain" description="NnrU" evidence="6">
    <location>
        <begin position="3"/>
        <end position="176"/>
    </location>
</feature>
<dbReference type="Pfam" id="PF07298">
    <property type="entry name" value="NnrU"/>
    <property type="match status" value="1"/>
</dbReference>
<keyword evidence="8" id="KW-1185">Reference proteome</keyword>
<proteinExistence type="predicted"/>
<evidence type="ECO:0000313" key="8">
    <source>
        <dbReference type="Proteomes" id="UP000283063"/>
    </source>
</evidence>
<dbReference type="EMBL" id="CP033219">
    <property type="protein sequence ID" value="AZV76833.1"/>
    <property type="molecule type" value="Genomic_DNA"/>
</dbReference>
<keyword evidence="2 5" id="KW-0812">Transmembrane</keyword>
<evidence type="ECO:0000256" key="3">
    <source>
        <dbReference type="ARBA" id="ARBA00022989"/>
    </source>
</evidence>
<accession>A0A3T0MYJ4</accession>
<evidence type="ECO:0000313" key="7">
    <source>
        <dbReference type="EMBL" id="AZV76833.1"/>
    </source>
</evidence>
<dbReference type="RefSeq" id="WP_127747272.1">
    <property type="nucleotide sequence ID" value="NZ_CP033219.1"/>
</dbReference>
<dbReference type="AlphaFoldDB" id="A0A3T0MYJ4"/>
<dbReference type="InterPro" id="IPR009915">
    <property type="entry name" value="NnrU_dom"/>
</dbReference>
<evidence type="ECO:0000256" key="5">
    <source>
        <dbReference type="SAM" id="Phobius"/>
    </source>
</evidence>
<feature type="transmembrane region" description="Helical" evidence="5">
    <location>
        <begin position="102"/>
        <end position="135"/>
    </location>
</feature>